<reference evidence="2" key="2">
    <citation type="submission" date="2023-05" db="EMBL/GenBank/DDBJ databases">
        <authorList>
            <consortium name="Lawrence Berkeley National Laboratory"/>
            <person name="Steindorff A."/>
            <person name="Hensen N."/>
            <person name="Bonometti L."/>
            <person name="Westerberg I."/>
            <person name="Brannstrom I.O."/>
            <person name="Guillou S."/>
            <person name="Cros-Aarteil S."/>
            <person name="Calhoun S."/>
            <person name="Haridas S."/>
            <person name="Kuo A."/>
            <person name="Mondo S."/>
            <person name="Pangilinan J."/>
            <person name="Riley R."/>
            <person name="Labutti K."/>
            <person name="Andreopoulos B."/>
            <person name="Lipzen A."/>
            <person name="Chen C."/>
            <person name="Yanf M."/>
            <person name="Daum C."/>
            <person name="Ng V."/>
            <person name="Clum A."/>
            <person name="Ohm R."/>
            <person name="Martin F."/>
            <person name="Silar P."/>
            <person name="Natvig D."/>
            <person name="Lalanne C."/>
            <person name="Gautier V."/>
            <person name="Ament-Velasquez S.L."/>
            <person name="Kruys A."/>
            <person name="Hutchinson M.I."/>
            <person name="Powell A.J."/>
            <person name="Barry K."/>
            <person name="Miller A.N."/>
            <person name="Grigoriev I.V."/>
            <person name="Debuchy R."/>
            <person name="Gladieux P."/>
            <person name="Thoren M.H."/>
            <person name="Johannesson H."/>
        </authorList>
    </citation>
    <scope>NUCLEOTIDE SEQUENCE</scope>
    <source>
        <strain evidence="2">CBS 731.68</strain>
    </source>
</reference>
<gene>
    <name evidence="2" type="ORF">N657DRAFT_313074</name>
</gene>
<evidence type="ECO:0000313" key="2">
    <source>
        <dbReference type="EMBL" id="KAK4126575.1"/>
    </source>
</evidence>
<proteinExistence type="predicted"/>
<keyword evidence="3" id="KW-1185">Reference proteome</keyword>
<sequence>MPMFASIVGGAPSPSMAAWASEESVVAHGTQTPITTSSPPSMTRNYPFPGAPPSLRSRRGDTKAQCNRLDAIGSWSHVPVSVYIRVCAEGVPGSAARYTLIISLACDSF</sequence>
<evidence type="ECO:0000313" key="3">
    <source>
        <dbReference type="Proteomes" id="UP001302602"/>
    </source>
</evidence>
<dbReference type="RefSeq" id="XP_062650346.1">
    <property type="nucleotide sequence ID" value="XM_062786748.1"/>
</dbReference>
<dbReference type="Proteomes" id="UP001302602">
    <property type="component" value="Unassembled WGS sequence"/>
</dbReference>
<dbReference type="EMBL" id="MU853225">
    <property type="protein sequence ID" value="KAK4126575.1"/>
    <property type="molecule type" value="Genomic_DNA"/>
</dbReference>
<feature type="compositionally biased region" description="Low complexity" evidence="1">
    <location>
        <begin position="30"/>
        <end position="43"/>
    </location>
</feature>
<name>A0AAN6Z5L6_9PEZI</name>
<dbReference type="AlphaFoldDB" id="A0AAN6Z5L6"/>
<accession>A0AAN6Z5L6</accession>
<evidence type="ECO:0000256" key="1">
    <source>
        <dbReference type="SAM" id="MobiDB-lite"/>
    </source>
</evidence>
<dbReference type="GeneID" id="87823516"/>
<protein>
    <submittedName>
        <fullName evidence="2">Uncharacterized protein</fullName>
    </submittedName>
</protein>
<organism evidence="2 3">
    <name type="scientific">Parathielavia appendiculata</name>
    <dbReference type="NCBI Taxonomy" id="2587402"/>
    <lineage>
        <taxon>Eukaryota</taxon>
        <taxon>Fungi</taxon>
        <taxon>Dikarya</taxon>
        <taxon>Ascomycota</taxon>
        <taxon>Pezizomycotina</taxon>
        <taxon>Sordariomycetes</taxon>
        <taxon>Sordariomycetidae</taxon>
        <taxon>Sordariales</taxon>
        <taxon>Chaetomiaceae</taxon>
        <taxon>Parathielavia</taxon>
    </lineage>
</organism>
<feature type="region of interest" description="Disordered" evidence="1">
    <location>
        <begin position="28"/>
        <end position="61"/>
    </location>
</feature>
<comment type="caution">
    <text evidence="2">The sequence shown here is derived from an EMBL/GenBank/DDBJ whole genome shotgun (WGS) entry which is preliminary data.</text>
</comment>
<reference evidence="2" key="1">
    <citation type="journal article" date="2023" name="Mol. Phylogenet. Evol.">
        <title>Genome-scale phylogeny and comparative genomics of the fungal order Sordariales.</title>
        <authorList>
            <person name="Hensen N."/>
            <person name="Bonometti L."/>
            <person name="Westerberg I."/>
            <person name="Brannstrom I.O."/>
            <person name="Guillou S."/>
            <person name="Cros-Aarteil S."/>
            <person name="Calhoun S."/>
            <person name="Haridas S."/>
            <person name="Kuo A."/>
            <person name="Mondo S."/>
            <person name="Pangilinan J."/>
            <person name="Riley R."/>
            <person name="LaButti K."/>
            <person name="Andreopoulos B."/>
            <person name="Lipzen A."/>
            <person name="Chen C."/>
            <person name="Yan M."/>
            <person name="Daum C."/>
            <person name="Ng V."/>
            <person name="Clum A."/>
            <person name="Steindorff A."/>
            <person name="Ohm R.A."/>
            <person name="Martin F."/>
            <person name="Silar P."/>
            <person name="Natvig D.O."/>
            <person name="Lalanne C."/>
            <person name="Gautier V."/>
            <person name="Ament-Velasquez S.L."/>
            <person name="Kruys A."/>
            <person name="Hutchinson M.I."/>
            <person name="Powell A.J."/>
            <person name="Barry K."/>
            <person name="Miller A.N."/>
            <person name="Grigoriev I.V."/>
            <person name="Debuchy R."/>
            <person name="Gladieux P."/>
            <person name="Hiltunen Thoren M."/>
            <person name="Johannesson H."/>
        </authorList>
    </citation>
    <scope>NUCLEOTIDE SEQUENCE</scope>
    <source>
        <strain evidence="2">CBS 731.68</strain>
    </source>
</reference>